<keyword evidence="2" id="KW-0813">Transport</keyword>
<evidence type="ECO:0000256" key="1">
    <source>
        <dbReference type="ARBA" id="ARBA00004202"/>
    </source>
</evidence>
<name>A0AAU8ELM5_9MICC</name>
<dbReference type="PROSITE" id="PS00211">
    <property type="entry name" value="ABC_TRANSPORTER_1"/>
    <property type="match status" value="1"/>
</dbReference>
<evidence type="ECO:0000256" key="2">
    <source>
        <dbReference type="ARBA" id="ARBA00022448"/>
    </source>
</evidence>
<accession>A0AAU8ELM5</accession>
<dbReference type="InterPro" id="IPR003593">
    <property type="entry name" value="AAA+_ATPase"/>
</dbReference>
<dbReference type="EMBL" id="CP159279">
    <property type="protein sequence ID" value="XCH10301.1"/>
    <property type="molecule type" value="Genomic_DNA"/>
</dbReference>
<evidence type="ECO:0000256" key="7">
    <source>
        <dbReference type="ARBA" id="ARBA00022967"/>
    </source>
</evidence>
<dbReference type="Gene3D" id="3.40.50.300">
    <property type="entry name" value="P-loop containing nucleotide triphosphate hydrolases"/>
    <property type="match status" value="2"/>
</dbReference>
<dbReference type="CDD" id="cd03216">
    <property type="entry name" value="ABC_Carb_Monos_I"/>
    <property type="match status" value="1"/>
</dbReference>
<dbReference type="FunFam" id="3.40.50.300:FF:000127">
    <property type="entry name" value="Ribose import ATP-binding protein RbsA"/>
    <property type="match status" value="1"/>
</dbReference>
<dbReference type="InterPro" id="IPR027417">
    <property type="entry name" value="P-loop_NTPase"/>
</dbReference>
<organism evidence="10">
    <name type="scientific">Arthrobacter sp. K5</name>
    <dbReference type="NCBI Taxonomy" id="2839623"/>
    <lineage>
        <taxon>Bacteria</taxon>
        <taxon>Bacillati</taxon>
        <taxon>Actinomycetota</taxon>
        <taxon>Actinomycetes</taxon>
        <taxon>Micrococcales</taxon>
        <taxon>Micrococcaceae</taxon>
        <taxon>Arthrobacter</taxon>
    </lineage>
</organism>
<feature type="domain" description="ABC transporter" evidence="9">
    <location>
        <begin position="8"/>
        <end position="244"/>
    </location>
</feature>
<gene>
    <name evidence="10" type="ORF">ABRP34_15860</name>
</gene>
<feature type="domain" description="ABC transporter" evidence="9">
    <location>
        <begin position="264"/>
        <end position="507"/>
    </location>
</feature>
<sequence>MNEIVPVVEMTDIAIGFPGVKALDGVDFRLFQGEVHALMGENGAGKSTLIKALTGVYTIDSGAITVLGEPQRFSTPGESQAAGISTVYQEVNLCPNLTVEENVLLGREPRRRGSIDWKGVRSRTREVLAELQLDHIDPGSLLSTHSIAVQQLIAIARSVEINAKVLILDEPTSSLDADEVNQLFRVIRDLRDRGVAILFVSHFLEQVYEISDRMTVLRNGKLVGEYLTRDLSRMSLISKMIGKDMEALAELDQAPARTRAGSGAGATPFIEAQGLGRKGSVSNVDLAIYPGEVVGLAGLLGAGRTEIARLFFGADKADEGSIKVKGASQKIRSPRAAIDKRIGFCSEDRKEEGLIGDLTVRDNLVLAMQASKGWARRIPRRVQDELVAEYIEALDIRPANPDALIRNLSGGNQQKVLLARWLVTHPELLILDEPTRGIDIGAKTQIQKLVNKLAADGMSILFISSELEEVLRVSDRVAVIKDRAMVAEINNDGVSVEDVMTVIAGGAQ</sequence>
<dbReference type="AlphaFoldDB" id="A0AAU8ELM5"/>
<evidence type="ECO:0000256" key="4">
    <source>
        <dbReference type="ARBA" id="ARBA00022737"/>
    </source>
</evidence>
<dbReference type="GO" id="GO:0005524">
    <property type="term" value="F:ATP binding"/>
    <property type="evidence" value="ECO:0007669"/>
    <property type="project" value="UniProtKB-KW"/>
</dbReference>
<evidence type="ECO:0000313" key="10">
    <source>
        <dbReference type="EMBL" id="XCH10301.1"/>
    </source>
</evidence>
<dbReference type="GO" id="GO:0016887">
    <property type="term" value="F:ATP hydrolysis activity"/>
    <property type="evidence" value="ECO:0007669"/>
    <property type="project" value="InterPro"/>
</dbReference>
<dbReference type="SUPFAM" id="SSF52540">
    <property type="entry name" value="P-loop containing nucleoside triphosphate hydrolases"/>
    <property type="match status" value="2"/>
</dbReference>
<dbReference type="SMART" id="SM00382">
    <property type="entry name" value="AAA"/>
    <property type="match status" value="2"/>
</dbReference>
<keyword evidence="8" id="KW-0472">Membrane</keyword>
<keyword evidence="4" id="KW-0677">Repeat</keyword>
<dbReference type="PANTHER" id="PTHR43790:SF9">
    <property type="entry name" value="GALACTOFURANOSE TRANSPORTER ATP-BINDING PROTEIN YTFR"/>
    <property type="match status" value="1"/>
</dbReference>
<proteinExistence type="predicted"/>
<comment type="subcellular location">
    <subcellularLocation>
        <location evidence="1">Cell membrane</location>
        <topology evidence="1">Peripheral membrane protein</topology>
    </subcellularLocation>
</comment>
<keyword evidence="7" id="KW-1278">Translocase</keyword>
<dbReference type="PROSITE" id="PS50893">
    <property type="entry name" value="ABC_TRANSPORTER_2"/>
    <property type="match status" value="2"/>
</dbReference>
<protein>
    <submittedName>
        <fullName evidence="10">Sugar ABC transporter ATP-binding protein</fullName>
    </submittedName>
</protein>
<keyword evidence="6 10" id="KW-0067">ATP-binding</keyword>
<dbReference type="InterPro" id="IPR017871">
    <property type="entry name" value="ABC_transporter-like_CS"/>
</dbReference>
<dbReference type="Pfam" id="PF00005">
    <property type="entry name" value="ABC_tran"/>
    <property type="match status" value="2"/>
</dbReference>
<evidence type="ECO:0000256" key="6">
    <source>
        <dbReference type="ARBA" id="ARBA00022840"/>
    </source>
</evidence>
<evidence type="ECO:0000256" key="5">
    <source>
        <dbReference type="ARBA" id="ARBA00022741"/>
    </source>
</evidence>
<dbReference type="PANTHER" id="PTHR43790">
    <property type="entry name" value="CARBOHYDRATE TRANSPORT ATP-BINDING PROTEIN MG119-RELATED"/>
    <property type="match status" value="1"/>
</dbReference>
<dbReference type="InterPro" id="IPR003439">
    <property type="entry name" value="ABC_transporter-like_ATP-bd"/>
</dbReference>
<evidence type="ECO:0000256" key="3">
    <source>
        <dbReference type="ARBA" id="ARBA00022475"/>
    </source>
</evidence>
<dbReference type="InterPro" id="IPR050107">
    <property type="entry name" value="ABC_carbohydrate_import_ATPase"/>
</dbReference>
<dbReference type="RefSeq" id="WP_353710936.1">
    <property type="nucleotide sequence ID" value="NZ_CP159279.1"/>
</dbReference>
<dbReference type="CDD" id="cd03215">
    <property type="entry name" value="ABC_Carb_Monos_II"/>
    <property type="match status" value="1"/>
</dbReference>
<evidence type="ECO:0000259" key="9">
    <source>
        <dbReference type="PROSITE" id="PS50893"/>
    </source>
</evidence>
<evidence type="ECO:0000256" key="8">
    <source>
        <dbReference type="ARBA" id="ARBA00023136"/>
    </source>
</evidence>
<keyword evidence="5" id="KW-0547">Nucleotide-binding</keyword>
<dbReference type="GO" id="GO:0005886">
    <property type="term" value="C:plasma membrane"/>
    <property type="evidence" value="ECO:0007669"/>
    <property type="project" value="UniProtKB-SubCell"/>
</dbReference>
<keyword evidence="3" id="KW-1003">Cell membrane</keyword>
<reference evidence="10" key="1">
    <citation type="submission" date="2024-06" db="EMBL/GenBank/DDBJ databases">
        <title>Biodegradation of dimethachlon by Arthrobacter sp. K5: mechanistic insights and ecological implications.</title>
        <authorList>
            <person name="Hu S."/>
            <person name="Lu P."/>
        </authorList>
    </citation>
    <scope>NUCLEOTIDE SEQUENCE</scope>
    <source>
        <strain evidence="10">K5</strain>
    </source>
</reference>